<dbReference type="Proteomes" id="UP000601768">
    <property type="component" value="Unassembled WGS sequence"/>
</dbReference>
<dbReference type="PROSITE" id="PS51257">
    <property type="entry name" value="PROKAR_LIPOPROTEIN"/>
    <property type="match status" value="1"/>
</dbReference>
<dbReference type="SUPFAM" id="SSF56300">
    <property type="entry name" value="Metallo-dependent phosphatases"/>
    <property type="match status" value="1"/>
</dbReference>
<dbReference type="RefSeq" id="WP_186506623.1">
    <property type="nucleotide sequence ID" value="NZ_JACNEP010000006.1"/>
</dbReference>
<keyword evidence="1" id="KW-0732">Signal</keyword>
<evidence type="ECO:0000313" key="4">
    <source>
        <dbReference type="Proteomes" id="UP000601768"/>
    </source>
</evidence>
<dbReference type="InterPro" id="IPR004843">
    <property type="entry name" value="Calcineurin-like_PHP"/>
</dbReference>
<evidence type="ECO:0000259" key="2">
    <source>
        <dbReference type="Pfam" id="PF00149"/>
    </source>
</evidence>
<comment type="caution">
    <text evidence="3">The sequence shown here is derived from an EMBL/GenBank/DDBJ whole genome shotgun (WGS) entry which is preliminary data.</text>
</comment>
<protein>
    <submittedName>
        <fullName evidence="3">Metallophosphoesterase</fullName>
    </submittedName>
</protein>
<organism evidence="3 4">
    <name type="scientific">Neptunicella marina</name>
    <dbReference type="NCBI Taxonomy" id="2125989"/>
    <lineage>
        <taxon>Bacteria</taxon>
        <taxon>Pseudomonadati</taxon>
        <taxon>Pseudomonadota</taxon>
        <taxon>Gammaproteobacteria</taxon>
        <taxon>Alteromonadales</taxon>
        <taxon>Alteromonadaceae</taxon>
        <taxon>Neptunicella</taxon>
    </lineage>
</organism>
<feature type="domain" description="Calcineurin-like phosphoesterase" evidence="2">
    <location>
        <begin position="35"/>
        <end position="161"/>
    </location>
</feature>
<sequence length="659" mass="74125">MYKSILLFGVGILGCFATWAAEKSPEPADLFTYQIAFMPDVHFHDVYADFRDGNYPGIPNPNGHNATIRSLQAELNSTRLFNENYFALLAALDDLASQNIKLVALPGDFTDDGQPVHVRGLAKILRRYTQQYGMRFFATNGNHDPVRPFDFAGGKRDFLAADGSEQAVFSPDSEPCKAHQADVICTDDIKHWGYTGIINQMADFGFYPLKQDIYWETPYSNYSQAYSFEQAKQQSALSQRQFDICVDAKAKVQKTCSQMTDSSYLVEPVPGLWLLAVDANVYVPKIIGAAKGNEFNGSGNAGYNQMLKHKQHVINWIADVAKRARLQHKTLVTFSHFPMYEFYDGQSQAIAGLFGQNQFQLKRKPDSEVSRKLANTGIRLHVAGHMHFNDTGVAHGDDGQVLFNIQAPSIAAYVPAYKLLSFKSADEVLVQTKVVDSVPRFNALFAFYQQEYSYRQHNGLPLWNKAILASQHYDEFANWHIRELTRQRFLPNEWPQTLRQLLLQLSGDKMLLLLTMQAQTSLQNLLENNNALTELLQSDDAQQASQQLADKLSQYQLTLADFSGWNGLDLAVDFYRVRNAGQLAKRNVSAKRFAQYRVLTELAAGIKSDQQSLTMQTPVAQIFARQFAAMMAIFDGLANGYPDVDFELNLAKGTIQALE</sequence>
<accession>A0A8J6IUS2</accession>
<dbReference type="Gene3D" id="3.60.21.10">
    <property type="match status" value="2"/>
</dbReference>
<dbReference type="Pfam" id="PF00149">
    <property type="entry name" value="Metallophos"/>
    <property type="match status" value="1"/>
</dbReference>
<dbReference type="InterPro" id="IPR029052">
    <property type="entry name" value="Metallo-depent_PP-like"/>
</dbReference>
<feature type="signal peptide" evidence="1">
    <location>
        <begin position="1"/>
        <end position="20"/>
    </location>
</feature>
<proteinExistence type="predicted"/>
<reference evidence="3" key="2">
    <citation type="submission" date="2020-08" db="EMBL/GenBank/DDBJ databases">
        <authorList>
            <person name="Lai Q."/>
        </authorList>
    </citation>
    <scope>NUCLEOTIDE SEQUENCE</scope>
    <source>
        <strain evidence="3">S27-2</strain>
    </source>
</reference>
<dbReference type="EMBL" id="JACNEP010000006">
    <property type="protein sequence ID" value="MBC3766152.1"/>
    <property type="molecule type" value="Genomic_DNA"/>
</dbReference>
<name>A0A8J6IUS2_9ALTE</name>
<dbReference type="GO" id="GO:0016787">
    <property type="term" value="F:hydrolase activity"/>
    <property type="evidence" value="ECO:0007669"/>
    <property type="project" value="InterPro"/>
</dbReference>
<dbReference type="AlphaFoldDB" id="A0A8J6IUS2"/>
<gene>
    <name evidence="3" type="ORF">H8B19_09690</name>
</gene>
<keyword evidence="4" id="KW-1185">Reference proteome</keyword>
<evidence type="ECO:0000256" key="1">
    <source>
        <dbReference type="SAM" id="SignalP"/>
    </source>
</evidence>
<evidence type="ECO:0000313" key="3">
    <source>
        <dbReference type="EMBL" id="MBC3766152.1"/>
    </source>
</evidence>
<feature type="chain" id="PRO_5035293476" evidence="1">
    <location>
        <begin position="21"/>
        <end position="659"/>
    </location>
</feature>
<reference evidence="3" key="1">
    <citation type="journal article" date="2018" name="Int. J. Syst. Evol. Microbiol.">
        <title>Neptunicella marina gen. nov., sp. nov., isolated from surface seawater.</title>
        <authorList>
            <person name="Liu X."/>
            <person name="Lai Q."/>
            <person name="Du Y."/>
            <person name="Zhang X."/>
            <person name="Liu Z."/>
            <person name="Sun F."/>
            <person name="Shao Z."/>
        </authorList>
    </citation>
    <scope>NUCLEOTIDE SEQUENCE</scope>
    <source>
        <strain evidence="3">S27-2</strain>
    </source>
</reference>